<dbReference type="SUPFAM" id="SSF50677">
    <property type="entry name" value="ValRS/IleRS/LeuRS editing domain"/>
    <property type="match status" value="1"/>
</dbReference>
<comment type="catalytic activity">
    <reaction evidence="7 8">
        <text>tRNA(Leu) + L-leucine + ATP = L-leucyl-tRNA(Leu) + AMP + diphosphate</text>
        <dbReference type="Rhea" id="RHEA:11688"/>
        <dbReference type="Rhea" id="RHEA-COMP:9613"/>
        <dbReference type="Rhea" id="RHEA-COMP:9622"/>
        <dbReference type="ChEBI" id="CHEBI:30616"/>
        <dbReference type="ChEBI" id="CHEBI:33019"/>
        <dbReference type="ChEBI" id="CHEBI:57427"/>
        <dbReference type="ChEBI" id="CHEBI:78442"/>
        <dbReference type="ChEBI" id="CHEBI:78494"/>
        <dbReference type="ChEBI" id="CHEBI:456215"/>
        <dbReference type="EC" id="6.1.1.4"/>
    </reaction>
</comment>
<keyword evidence="2 8" id="KW-0436">Ligase</keyword>
<comment type="caution">
    <text evidence="14">The sequence shown here is derived from an EMBL/GenBank/DDBJ whole genome shotgun (WGS) entry which is preliminary data.</text>
</comment>
<dbReference type="SUPFAM" id="SSF47323">
    <property type="entry name" value="Anticodon-binding domain of a subclass of class I aminoacyl-tRNA synthetases"/>
    <property type="match status" value="1"/>
</dbReference>
<evidence type="ECO:0000259" key="13">
    <source>
        <dbReference type="Pfam" id="PF13603"/>
    </source>
</evidence>
<dbReference type="InterPro" id="IPR014729">
    <property type="entry name" value="Rossmann-like_a/b/a_fold"/>
</dbReference>
<accession>A0ABT6DMK7</accession>
<dbReference type="InterPro" id="IPR009008">
    <property type="entry name" value="Val/Leu/Ile-tRNA-synth_edit"/>
</dbReference>
<reference evidence="14" key="1">
    <citation type="submission" date="2022-08" db="EMBL/GenBank/DDBJ databases">
        <title>Novel Bdellovibrio Species Isolated from Svalbard: Designation Bdellovibrio svalbardensis.</title>
        <authorList>
            <person name="Mitchell R.J."/>
            <person name="Choi S.Y."/>
        </authorList>
    </citation>
    <scope>NUCLEOTIDE SEQUENCE</scope>
    <source>
        <strain evidence="14">PAP01</strain>
    </source>
</reference>
<evidence type="ECO:0000256" key="8">
    <source>
        <dbReference type="HAMAP-Rule" id="MF_00049"/>
    </source>
</evidence>
<keyword evidence="3 8" id="KW-0547">Nucleotide-binding</keyword>
<evidence type="ECO:0000256" key="1">
    <source>
        <dbReference type="ARBA" id="ARBA00005594"/>
    </source>
</evidence>
<feature type="domain" description="Aminoacyl-tRNA synthetase class Ia" evidence="10">
    <location>
        <begin position="407"/>
        <end position="614"/>
    </location>
</feature>
<dbReference type="Gene3D" id="3.40.50.620">
    <property type="entry name" value="HUPs"/>
    <property type="match status" value="2"/>
</dbReference>
<evidence type="ECO:0000256" key="5">
    <source>
        <dbReference type="ARBA" id="ARBA00022917"/>
    </source>
</evidence>
<keyword evidence="5 8" id="KW-0648">Protein biosynthesis</keyword>
<dbReference type="NCBIfam" id="TIGR00396">
    <property type="entry name" value="leuS_bact"/>
    <property type="match status" value="1"/>
</dbReference>
<dbReference type="Gene3D" id="1.10.730.10">
    <property type="entry name" value="Isoleucyl-tRNA Synthetase, Domain 1"/>
    <property type="match status" value="1"/>
</dbReference>
<comment type="subcellular location">
    <subcellularLocation>
        <location evidence="8">Cytoplasm</location>
    </subcellularLocation>
</comment>
<evidence type="ECO:0000256" key="3">
    <source>
        <dbReference type="ARBA" id="ARBA00022741"/>
    </source>
</evidence>
<dbReference type="PRINTS" id="PR00985">
    <property type="entry name" value="TRNASYNTHLEU"/>
</dbReference>
<dbReference type="Pfam" id="PF13603">
    <property type="entry name" value="tRNA-synt_1_2"/>
    <property type="match status" value="1"/>
</dbReference>
<evidence type="ECO:0000256" key="4">
    <source>
        <dbReference type="ARBA" id="ARBA00022840"/>
    </source>
</evidence>
<proteinExistence type="inferred from homology"/>
<dbReference type="InterPro" id="IPR009080">
    <property type="entry name" value="tRNAsynth_Ia_anticodon-bd"/>
</dbReference>
<evidence type="ECO:0000256" key="6">
    <source>
        <dbReference type="ARBA" id="ARBA00023146"/>
    </source>
</evidence>
<feature type="domain" description="Methionyl/Valyl/Leucyl/Isoleucyl-tRNA synthetase anticodon-binding" evidence="11">
    <location>
        <begin position="663"/>
        <end position="773"/>
    </location>
</feature>
<keyword evidence="4 8" id="KW-0067">ATP-binding</keyword>
<organism evidence="14 15">
    <name type="scientific">Bdellovibrio svalbardensis</name>
    <dbReference type="NCBI Taxonomy" id="2972972"/>
    <lineage>
        <taxon>Bacteria</taxon>
        <taxon>Pseudomonadati</taxon>
        <taxon>Bdellovibrionota</taxon>
        <taxon>Bdellovibrionia</taxon>
        <taxon>Bdellovibrionales</taxon>
        <taxon>Pseudobdellovibrionaceae</taxon>
        <taxon>Bdellovibrio</taxon>
    </lineage>
</organism>
<dbReference type="PANTHER" id="PTHR43740:SF2">
    <property type="entry name" value="LEUCINE--TRNA LIGASE, MITOCHONDRIAL"/>
    <property type="match status" value="1"/>
</dbReference>
<dbReference type="EMBL" id="JANRMI010000003">
    <property type="protein sequence ID" value="MDG0817159.1"/>
    <property type="molecule type" value="Genomic_DNA"/>
</dbReference>
<evidence type="ECO:0000313" key="14">
    <source>
        <dbReference type="EMBL" id="MDG0817159.1"/>
    </source>
</evidence>
<sequence>MGLNFSEYESKWQKKWAEAKAFQAETTSAKPKYYALDMFPYPSGSGLHIGHMASYTPGDIVSRYKRVNGFNVLHPMGYDAFGLPAEQYAIQTGIHPAITTDKAIASFRKTLQSFGFSFDWSREISTCEPKYYKWTQFIFLKLYERGLAYQKEVPVNWCPALKTVLANDEVIDGKSERGGHPVIRVPMKQWMLKITDYAERLLNDLDKVDWPERTKEAQRNWIGKSEGARITFKIEGESETFEVFTTRPDTLFGVTFMVMAPEHPLVKKITSQPQHAAVEDYVLATSRKSEVDRKATTDKTGVFTGAHALHPITGEKIEIWIADYVLTDYGTGAIMAVPGHDARDFEFAKKFNLPVKRVLSPAASGGGEGGDELPFEGEGTLVNSDFLNGLSKAEAIKKMLSHLESKKLGIREVQYKLRDWLFSRQRYWGEPFPIVNFPKAGQLGVPVNELPVMLPEVADYEPSDSGEAPLAKIADWVNYAGKPGFGEGEQGRRETDTMPGAAGSSWYFLRYIDPNNDKAPFSPDAEKYWMPVDLYVGGPEHTVGHLLYSRFWMKVLFDVGLVTHDEPFKKLAHQGMILGPDGQKMSKSRGNVISPEEIAKTHGADSIRTFISFMGPLDTDKPWSPTGIDGVKRFLDRVGRLVVTDDGQYVATKDALPPATEKLLHKTIKKVTEDIESMSFNTAIAAMMILVNDLYKAECRSELALKPLTQILAPFAPHLAEELWEKLGGTGLCSLAPWPKYDSTLCADDTVTIGVQVNGKMRGTIELGVTASEEEALAAAKEVSTVAAVLAGKNPDKVIYKAGKILNLIVK</sequence>
<feature type="domain" description="Leucyl-tRNA synthetase editing" evidence="13">
    <location>
        <begin position="219"/>
        <end position="403"/>
    </location>
</feature>
<comment type="caution">
    <text evidence="8">Lacks conserved residue(s) required for the propagation of feature annotation.</text>
</comment>
<dbReference type="HAMAP" id="MF_00049_B">
    <property type="entry name" value="Leu_tRNA_synth_B"/>
    <property type="match status" value="1"/>
</dbReference>
<dbReference type="Gene3D" id="3.10.20.590">
    <property type="match status" value="1"/>
</dbReference>
<evidence type="ECO:0000259" key="12">
    <source>
        <dbReference type="Pfam" id="PF09334"/>
    </source>
</evidence>
<name>A0ABT6DMK7_9BACT</name>
<comment type="similarity">
    <text evidence="1 8 9">Belongs to the class-I aminoacyl-tRNA synthetase family.</text>
</comment>
<protein>
    <recommendedName>
        <fullName evidence="8">Leucine--tRNA ligase</fullName>
        <ecNumber evidence="8">6.1.1.4</ecNumber>
    </recommendedName>
    <alternativeName>
        <fullName evidence="8">Leucyl-tRNA synthetase</fullName>
        <shortName evidence="8">LeuRS</shortName>
    </alternativeName>
</protein>
<dbReference type="EC" id="6.1.1.4" evidence="8"/>
<dbReference type="GO" id="GO:0004823">
    <property type="term" value="F:leucine-tRNA ligase activity"/>
    <property type="evidence" value="ECO:0007669"/>
    <property type="project" value="UniProtKB-EC"/>
</dbReference>
<keyword evidence="8" id="KW-0963">Cytoplasm</keyword>
<evidence type="ECO:0000313" key="15">
    <source>
        <dbReference type="Proteomes" id="UP001152321"/>
    </source>
</evidence>
<evidence type="ECO:0000256" key="2">
    <source>
        <dbReference type="ARBA" id="ARBA00022598"/>
    </source>
</evidence>
<dbReference type="CDD" id="cd00812">
    <property type="entry name" value="LeuRS_core"/>
    <property type="match status" value="1"/>
</dbReference>
<evidence type="ECO:0000259" key="10">
    <source>
        <dbReference type="Pfam" id="PF00133"/>
    </source>
</evidence>
<keyword evidence="6 8" id="KW-0030">Aminoacyl-tRNA synthetase</keyword>
<feature type="binding site" evidence="8">
    <location>
        <position position="587"/>
    </location>
    <ligand>
        <name>ATP</name>
        <dbReference type="ChEBI" id="CHEBI:30616"/>
    </ligand>
</feature>
<evidence type="ECO:0000259" key="11">
    <source>
        <dbReference type="Pfam" id="PF08264"/>
    </source>
</evidence>
<feature type="domain" description="Methionyl/Leucyl tRNA synthetase" evidence="12">
    <location>
        <begin position="39"/>
        <end position="170"/>
    </location>
</feature>
<dbReference type="InterPro" id="IPR002300">
    <property type="entry name" value="aa-tRNA-synth_Ia"/>
</dbReference>
<dbReference type="Proteomes" id="UP001152321">
    <property type="component" value="Unassembled WGS sequence"/>
</dbReference>
<dbReference type="Gene3D" id="3.90.740.10">
    <property type="entry name" value="Valyl/Leucyl/Isoleucyl-tRNA synthetase, editing domain"/>
    <property type="match status" value="1"/>
</dbReference>
<dbReference type="SUPFAM" id="SSF52374">
    <property type="entry name" value="Nucleotidylyl transferase"/>
    <property type="match status" value="1"/>
</dbReference>
<dbReference type="RefSeq" id="WP_277578634.1">
    <property type="nucleotide sequence ID" value="NZ_JANRMI010000003.1"/>
</dbReference>
<evidence type="ECO:0000256" key="7">
    <source>
        <dbReference type="ARBA" id="ARBA00047469"/>
    </source>
</evidence>
<gene>
    <name evidence="8 14" type="primary">leuS</name>
    <name evidence="14" type="ORF">NWE73_12330</name>
</gene>
<keyword evidence="15" id="KW-1185">Reference proteome</keyword>
<dbReference type="Pfam" id="PF00133">
    <property type="entry name" value="tRNA-synt_1"/>
    <property type="match status" value="1"/>
</dbReference>
<dbReference type="InterPro" id="IPR025709">
    <property type="entry name" value="Leu_tRNA-synth_edit"/>
</dbReference>
<feature type="short sequence motif" description="'KMSKS' region" evidence="8">
    <location>
        <begin position="584"/>
        <end position="588"/>
    </location>
</feature>
<dbReference type="InterPro" id="IPR013155">
    <property type="entry name" value="M/V/L/I-tRNA-synth_anticd-bd"/>
</dbReference>
<dbReference type="CDD" id="cd07958">
    <property type="entry name" value="Anticodon_Ia_Leu_BEm"/>
    <property type="match status" value="1"/>
</dbReference>
<dbReference type="InterPro" id="IPR002302">
    <property type="entry name" value="Leu-tRNA-ligase"/>
</dbReference>
<dbReference type="Pfam" id="PF08264">
    <property type="entry name" value="Anticodon_1"/>
    <property type="match status" value="1"/>
</dbReference>
<dbReference type="PANTHER" id="PTHR43740">
    <property type="entry name" value="LEUCYL-TRNA SYNTHETASE"/>
    <property type="match status" value="1"/>
</dbReference>
<evidence type="ECO:0000256" key="9">
    <source>
        <dbReference type="RuleBase" id="RU363039"/>
    </source>
</evidence>
<dbReference type="Pfam" id="PF09334">
    <property type="entry name" value="tRNA-synt_1g"/>
    <property type="match status" value="1"/>
</dbReference>
<dbReference type="InterPro" id="IPR015413">
    <property type="entry name" value="Methionyl/Leucyl_tRNA_Synth"/>
</dbReference>